<comment type="subcellular location">
    <subcellularLocation>
        <location evidence="1">Membrane</location>
        <topology evidence="1">Multi-pass membrane protein</topology>
    </subcellularLocation>
</comment>
<feature type="transmembrane region" description="Helical" evidence="6">
    <location>
        <begin position="7"/>
        <end position="27"/>
    </location>
</feature>
<dbReference type="PANTHER" id="PTHR42941:SF1">
    <property type="entry name" value="SLL1037 PROTEIN"/>
    <property type="match status" value="1"/>
</dbReference>
<protein>
    <submittedName>
        <fullName evidence="7">TRAP transporter solute receptor, TAXI family</fullName>
    </submittedName>
</protein>
<dbReference type="Pfam" id="PF16868">
    <property type="entry name" value="NMT1_3"/>
    <property type="match status" value="1"/>
</dbReference>
<dbReference type="InterPro" id="IPR021147">
    <property type="entry name" value="DUF697"/>
</dbReference>
<feature type="compositionally biased region" description="Basic and acidic residues" evidence="5">
    <location>
        <begin position="515"/>
        <end position="525"/>
    </location>
</feature>
<feature type="region of interest" description="Disordered" evidence="5">
    <location>
        <begin position="593"/>
        <end position="618"/>
    </location>
</feature>
<keyword evidence="4 6" id="KW-0472">Membrane</keyword>
<dbReference type="PANTHER" id="PTHR42941">
    <property type="entry name" value="SLL1037 PROTEIN"/>
    <property type="match status" value="1"/>
</dbReference>
<keyword evidence="2 6" id="KW-0812">Transmembrane</keyword>
<feature type="compositionally biased region" description="Basic and acidic residues" evidence="5">
    <location>
        <begin position="556"/>
        <end position="575"/>
    </location>
</feature>
<dbReference type="NCBIfam" id="TIGR02122">
    <property type="entry name" value="TRAP_TAXI"/>
    <property type="match status" value="1"/>
</dbReference>
<organism evidence="7">
    <name type="scientific">uncultured Thiotrichaceae bacterium</name>
    <dbReference type="NCBI Taxonomy" id="298394"/>
    <lineage>
        <taxon>Bacteria</taxon>
        <taxon>Pseudomonadati</taxon>
        <taxon>Pseudomonadota</taxon>
        <taxon>Gammaproteobacteria</taxon>
        <taxon>Thiotrichales</taxon>
        <taxon>Thiotrichaceae</taxon>
        <taxon>environmental samples</taxon>
    </lineage>
</organism>
<evidence type="ECO:0000313" key="7">
    <source>
        <dbReference type="EMBL" id="CAA6826300.1"/>
    </source>
</evidence>
<gene>
    <name evidence="7" type="ORF">HELGO_WM24588</name>
</gene>
<evidence type="ECO:0000256" key="3">
    <source>
        <dbReference type="ARBA" id="ARBA00022989"/>
    </source>
</evidence>
<dbReference type="EMBL" id="CACVAY010000132">
    <property type="protein sequence ID" value="CAA6826300.1"/>
    <property type="molecule type" value="Genomic_DNA"/>
</dbReference>
<feature type="region of interest" description="Disordered" evidence="5">
    <location>
        <begin position="632"/>
        <end position="672"/>
    </location>
</feature>
<feature type="region of interest" description="Disordered" evidence="5">
    <location>
        <begin position="544"/>
        <end position="575"/>
    </location>
</feature>
<reference evidence="7" key="1">
    <citation type="submission" date="2020-01" db="EMBL/GenBank/DDBJ databases">
        <authorList>
            <person name="Meier V. D."/>
            <person name="Meier V D."/>
        </authorList>
    </citation>
    <scope>NUCLEOTIDE SEQUENCE</scope>
    <source>
        <strain evidence="7">HLG_WM_MAG_07</strain>
    </source>
</reference>
<feature type="region of interest" description="Disordered" evidence="5">
    <location>
        <begin position="466"/>
        <end position="525"/>
    </location>
</feature>
<keyword evidence="7" id="KW-0675">Receptor</keyword>
<evidence type="ECO:0000256" key="2">
    <source>
        <dbReference type="ARBA" id="ARBA00022692"/>
    </source>
</evidence>
<sequence>MKCEFCKIWLPIIVILVAGFYIAWQFVPQPAANTLRIATGSEEGAYYQYAEEYQKHLRAEGVDLEILPTAGSVEALKLLQEKQVDLAFIQGGVAKDIPKGELHSIASLFYEPLWGFYRKDLGTIAYLHELQGKRLAVGIEGSGTQALTLQLLSDNGIQPDNTKLLNVSGDEAAKKLESGEVDAAFFVSSPTTETISKLVKHDGIAMMDFARHARAYTSHYPFLNSLILGEGLLDLQNNIPGHDSVLLTATAALVARKDVHSDHIRLLSREAIRVHSQPGMLEKAREFPSIQHLEIPIHPEAEQYLQHGPSWLEKIFPFSIASRLDQLKVLLIPLATLLIPLIKGMMPLYKWRIRSKIYRWYKELNQIDRKLDHFKLGATERAMEKLIQLHGELAKEVSVPLSHMAEFYALRVHADHVISRLKERRAALQPPLPMSLLAVDEEALSQPQAIETSPVMAEQQVPKKIEVEPEQSSEIDMAQSDGNDEVVSSKKEERKEVGDRPFLSKTKKHLFAKNSEAKAETMGKETRDLNLRNKVVASVKKGVNKVADSHMLQQHAENRRRSKQKTEGSEPLSRRDQFNVFMHKIRAKIPFMKGKTALGNTTKQPPMESPEVSTKAPFSSYRKLSGILNKKKKNSLGDPLASKEEEKPKSSVSANTTLDNQPVVSNTDEDRHQQAQNIVKKHMLAGMTVSVVPIPLIDIAGLTTTQLNMLHSLSIHYGVDFNKKRGKATLVSMIGGSLPTTALVGVSSLTKIIPGIGTLGGSASLSALAGAMVYASGQVFIKHFESGGGLHNFNGKHQRSQFQQAMKEGLTVKTA</sequence>
<dbReference type="AlphaFoldDB" id="A0A6S6UAF8"/>
<dbReference type="InterPro" id="IPR011852">
    <property type="entry name" value="TRAP_TAXI"/>
</dbReference>
<feature type="compositionally biased region" description="Polar residues" evidence="5">
    <location>
        <begin position="652"/>
        <end position="666"/>
    </location>
</feature>
<evidence type="ECO:0000256" key="1">
    <source>
        <dbReference type="ARBA" id="ARBA00004141"/>
    </source>
</evidence>
<feature type="compositionally biased region" description="Basic and acidic residues" evidence="5">
    <location>
        <begin position="487"/>
        <end position="499"/>
    </location>
</feature>
<dbReference type="Pfam" id="PF05128">
    <property type="entry name" value="DUF697"/>
    <property type="match status" value="1"/>
</dbReference>
<evidence type="ECO:0000256" key="6">
    <source>
        <dbReference type="SAM" id="Phobius"/>
    </source>
</evidence>
<accession>A0A6S6UAF8</accession>
<dbReference type="SUPFAM" id="SSF53850">
    <property type="entry name" value="Periplasmic binding protein-like II"/>
    <property type="match status" value="1"/>
</dbReference>
<name>A0A6S6UAF8_9GAMM</name>
<dbReference type="Gene3D" id="3.40.190.10">
    <property type="entry name" value="Periplasmic binding protein-like II"/>
    <property type="match status" value="2"/>
</dbReference>
<evidence type="ECO:0000256" key="5">
    <source>
        <dbReference type="SAM" id="MobiDB-lite"/>
    </source>
</evidence>
<proteinExistence type="predicted"/>
<dbReference type="GO" id="GO:0016020">
    <property type="term" value="C:membrane"/>
    <property type="evidence" value="ECO:0007669"/>
    <property type="project" value="UniProtKB-SubCell"/>
</dbReference>
<keyword evidence="3 6" id="KW-1133">Transmembrane helix</keyword>
<evidence type="ECO:0000256" key="4">
    <source>
        <dbReference type="ARBA" id="ARBA00023136"/>
    </source>
</evidence>